<organism evidence="2 3">
    <name type="scientific">Actinomadura adrarensis</name>
    <dbReference type="NCBI Taxonomy" id="1819600"/>
    <lineage>
        <taxon>Bacteria</taxon>
        <taxon>Bacillati</taxon>
        <taxon>Actinomycetota</taxon>
        <taxon>Actinomycetes</taxon>
        <taxon>Streptosporangiales</taxon>
        <taxon>Thermomonosporaceae</taxon>
        <taxon>Actinomadura</taxon>
    </lineage>
</organism>
<evidence type="ECO:0000256" key="1">
    <source>
        <dbReference type="SAM" id="MobiDB-lite"/>
    </source>
</evidence>
<name>A0ABW3CUN4_9ACTN</name>
<keyword evidence="3" id="KW-1185">Reference proteome</keyword>
<dbReference type="Proteomes" id="UP001597083">
    <property type="component" value="Unassembled WGS sequence"/>
</dbReference>
<feature type="region of interest" description="Disordered" evidence="1">
    <location>
        <begin position="1"/>
        <end position="81"/>
    </location>
</feature>
<sequence length="81" mass="8033">MSANHLDQVPGVPAGEHQLPTSVGLDGGQGLAQQDAPVGGGHLEFADLPGEVGPVQDVWGGVLPDGQHGVAQDADQVGGGY</sequence>
<comment type="caution">
    <text evidence="2">The sequence shown here is derived from an EMBL/GenBank/DDBJ whole genome shotgun (WGS) entry which is preliminary data.</text>
</comment>
<protein>
    <submittedName>
        <fullName evidence="2">Uncharacterized protein</fullName>
    </submittedName>
</protein>
<evidence type="ECO:0000313" key="2">
    <source>
        <dbReference type="EMBL" id="MFD0857297.1"/>
    </source>
</evidence>
<reference evidence="3" key="1">
    <citation type="journal article" date="2019" name="Int. J. Syst. Evol. Microbiol.">
        <title>The Global Catalogue of Microorganisms (GCM) 10K type strain sequencing project: providing services to taxonomists for standard genome sequencing and annotation.</title>
        <authorList>
            <consortium name="The Broad Institute Genomics Platform"/>
            <consortium name="The Broad Institute Genome Sequencing Center for Infectious Disease"/>
            <person name="Wu L."/>
            <person name="Ma J."/>
        </authorList>
    </citation>
    <scope>NUCLEOTIDE SEQUENCE [LARGE SCALE GENOMIC DNA]</scope>
    <source>
        <strain evidence="3">JCM 31696</strain>
    </source>
</reference>
<gene>
    <name evidence="2" type="ORF">ACFQ07_34155</name>
</gene>
<accession>A0ABW3CUN4</accession>
<dbReference type="EMBL" id="JBHTIR010004400">
    <property type="protein sequence ID" value="MFD0857297.1"/>
    <property type="molecule type" value="Genomic_DNA"/>
</dbReference>
<evidence type="ECO:0000313" key="3">
    <source>
        <dbReference type="Proteomes" id="UP001597083"/>
    </source>
</evidence>
<proteinExistence type="predicted"/>